<evidence type="ECO:0000256" key="2">
    <source>
        <dbReference type="ARBA" id="ARBA00022679"/>
    </source>
</evidence>
<feature type="compositionally biased region" description="Low complexity" evidence="5">
    <location>
        <begin position="20"/>
        <end position="77"/>
    </location>
</feature>
<dbReference type="Gene3D" id="3.40.47.10">
    <property type="match status" value="1"/>
</dbReference>
<dbReference type="EC" id="2.3.1.9" evidence="8"/>
<feature type="domain" description="Thiolase N-terminal" evidence="6">
    <location>
        <begin position="95"/>
        <end position="362"/>
    </location>
</feature>
<evidence type="ECO:0000313" key="9">
    <source>
        <dbReference type="Proteomes" id="UP000887320"/>
    </source>
</evidence>
<keyword evidence="2 4" id="KW-0808">Transferase</keyword>
<dbReference type="GO" id="GO:0003985">
    <property type="term" value="F:acetyl-CoA C-acetyltransferase activity"/>
    <property type="evidence" value="ECO:0007669"/>
    <property type="project" value="UniProtKB-EC"/>
</dbReference>
<evidence type="ECO:0000256" key="3">
    <source>
        <dbReference type="ARBA" id="ARBA00023315"/>
    </source>
</evidence>
<name>A0A6A1RUC8_ACIGI</name>
<dbReference type="InterPro" id="IPR016039">
    <property type="entry name" value="Thiolase-like"/>
</dbReference>
<evidence type="ECO:0000256" key="1">
    <source>
        <dbReference type="ARBA" id="ARBA00010982"/>
    </source>
</evidence>
<dbReference type="Pfam" id="PF00108">
    <property type="entry name" value="Thiolase_N"/>
    <property type="match status" value="1"/>
</dbReference>
<comment type="similarity">
    <text evidence="1 4">Belongs to the thiolase-like superfamily. Thiolase family.</text>
</comment>
<dbReference type="EMBL" id="JAHWXT010000009">
    <property type="protein sequence ID" value="MCF0266756.1"/>
    <property type="molecule type" value="Genomic_DNA"/>
</dbReference>
<sequence>MSKTTQENSNAESTVQETVSNTSKARTRTSKSSNTNSTNANAANTTKKPTRAPAAASRSKATASTAKKVTTASSSKTQTSGQQDKIMSQNTVRRVAIIGGNRIPFARSNGPYFRASNIDMLTASLNGLIERFNLQGQRLGEVVAGAVLKHSRDFNMTRECVLNTQLAPETPAYDIQQACGTGLQAAFLVANKIALGQIEVGIAGGVDTTSDAPIAFGDGLRKALLELNIAKTGKDRLKALAKINVKDLMDAPKNGEPRTGLSMGDHQAITALEWGIPREAQDELAASSHQKMAKAYEEGFFDDLITPFMGLDKDNNLRPDSSVEKLAKLKPAFGKGDTATMTAGNSTPLTDGASVVLLASEEWAKANGHEVLAYLTFTETAAVDFVNKKEGLLMAPAYAVPRMLARAGIKLQDFDYYEIHEAFASQVLSTLKAWEDPKFCKERLGLDAPLGSIDRSKLNVKGSSLAAGHPFAATGGRILATAAKLINQKGSGRVLISICAAGGQGVTAIVEK</sequence>
<dbReference type="InterPro" id="IPR002155">
    <property type="entry name" value="Thiolase"/>
</dbReference>
<organism evidence="8 9">
    <name type="scientific">Acinetobacter guillouiae</name>
    <name type="common">Acinetobacter genomosp. 11</name>
    <dbReference type="NCBI Taxonomy" id="106649"/>
    <lineage>
        <taxon>Bacteria</taxon>
        <taxon>Pseudomonadati</taxon>
        <taxon>Pseudomonadota</taxon>
        <taxon>Gammaproteobacteria</taxon>
        <taxon>Moraxellales</taxon>
        <taxon>Moraxellaceae</taxon>
        <taxon>Acinetobacter</taxon>
    </lineage>
</organism>
<dbReference type="CDD" id="cd00751">
    <property type="entry name" value="thiolase"/>
    <property type="match status" value="1"/>
</dbReference>
<evidence type="ECO:0000259" key="7">
    <source>
        <dbReference type="Pfam" id="PF02803"/>
    </source>
</evidence>
<feature type="domain" description="Thiolase C-terminal" evidence="7">
    <location>
        <begin position="374"/>
        <end position="512"/>
    </location>
</feature>
<comment type="caution">
    <text evidence="8">The sequence shown here is derived from an EMBL/GenBank/DDBJ whole genome shotgun (WGS) entry which is preliminary data.</text>
</comment>
<evidence type="ECO:0000256" key="4">
    <source>
        <dbReference type="RuleBase" id="RU003557"/>
    </source>
</evidence>
<protein>
    <submittedName>
        <fullName evidence="8">Acetyl-CoA C-acetyltransferase</fullName>
        <ecNumber evidence="8">2.3.1.9</ecNumber>
    </submittedName>
</protein>
<gene>
    <name evidence="8" type="ORF">KW868_20085</name>
</gene>
<evidence type="ECO:0000256" key="5">
    <source>
        <dbReference type="SAM" id="MobiDB-lite"/>
    </source>
</evidence>
<dbReference type="GO" id="GO:0005829">
    <property type="term" value="C:cytosol"/>
    <property type="evidence" value="ECO:0007669"/>
    <property type="project" value="TreeGrafter"/>
</dbReference>
<accession>A0A6A1RUC8</accession>
<dbReference type="PANTHER" id="PTHR42689:SF1">
    <property type="entry name" value="ACETYL-COA ACYLTRANSFERASE FADA2 (3-KETOACYL-COA THIOLASE) (BETA-KETOTHIOLASE)-RELATED"/>
    <property type="match status" value="1"/>
</dbReference>
<dbReference type="Proteomes" id="UP000887320">
    <property type="component" value="Unassembled WGS sequence"/>
</dbReference>
<feature type="compositionally biased region" description="Polar residues" evidence="5">
    <location>
        <begin position="78"/>
        <end position="88"/>
    </location>
</feature>
<feature type="region of interest" description="Disordered" evidence="5">
    <location>
        <begin position="1"/>
        <end position="88"/>
    </location>
</feature>
<proteinExistence type="inferred from homology"/>
<dbReference type="SUPFAM" id="SSF53901">
    <property type="entry name" value="Thiolase-like"/>
    <property type="match status" value="2"/>
</dbReference>
<dbReference type="InterPro" id="IPR020616">
    <property type="entry name" value="Thiolase_N"/>
</dbReference>
<dbReference type="InterPro" id="IPR020617">
    <property type="entry name" value="Thiolase_C"/>
</dbReference>
<dbReference type="NCBIfam" id="NF006740">
    <property type="entry name" value="PRK09268.1"/>
    <property type="match status" value="1"/>
</dbReference>
<dbReference type="AlphaFoldDB" id="A0A6A1RUC8"/>
<dbReference type="NCBIfam" id="TIGR01930">
    <property type="entry name" value="AcCoA-C-Actrans"/>
    <property type="match status" value="1"/>
</dbReference>
<keyword evidence="3 4" id="KW-0012">Acyltransferase</keyword>
<dbReference type="RefSeq" id="WP_004719531.1">
    <property type="nucleotide sequence ID" value="NZ_BBRY01000009.1"/>
</dbReference>
<reference evidence="8" key="1">
    <citation type="submission" date="2021-07" db="EMBL/GenBank/DDBJ databases">
        <authorList>
            <person name="Fernandez M."/>
            <person name="Pereira P."/>
            <person name="Torres Tejerizo G.A."/>
            <person name="Gonzalez P."/>
            <person name="Agostini E."/>
        </authorList>
    </citation>
    <scope>NUCLEOTIDE SEQUENCE</scope>
    <source>
        <strain evidence="8">SFC 500-1A</strain>
    </source>
</reference>
<feature type="compositionally biased region" description="Polar residues" evidence="5">
    <location>
        <begin position="1"/>
        <end position="19"/>
    </location>
</feature>
<dbReference type="PANTHER" id="PTHR42689">
    <property type="entry name" value="ACETYL-COA ACYLTRANSFERASE FADA2 (3-KETOACYL-COA THIOLASE) (BETA-KETOTHIOLASE)-RELATED"/>
    <property type="match status" value="1"/>
</dbReference>
<dbReference type="Pfam" id="PF02803">
    <property type="entry name" value="Thiolase_C"/>
    <property type="match status" value="1"/>
</dbReference>
<evidence type="ECO:0000313" key="8">
    <source>
        <dbReference type="EMBL" id="MCF0266756.1"/>
    </source>
</evidence>
<dbReference type="InterPro" id="IPR050521">
    <property type="entry name" value="3-ketoacyl-CoA_Thiolase"/>
</dbReference>
<evidence type="ECO:0000259" key="6">
    <source>
        <dbReference type="Pfam" id="PF00108"/>
    </source>
</evidence>